<dbReference type="CDD" id="cd00082">
    <property type="entry name" value="HisKA"/>
    <property type="match status" value="1"/>
</dbReference>
<dbReference type="CDD" id="cd00075">
    <property type="entry name" value="HATPase"/>
    <property type="match status" value="1"/>
</dbReference>
<keyword evidence="6 17" id="KW-0808">Transferase</keyword>
<dbReference type="SMART" id="SM00388">
    <property type="entry name" value="HisKA"/>
    <property type="match status" value="1"/>
</dbReference>
<proteinExistence type="predicted"/>
<dbReference type="PROSITE" id="PS50109">
    <property type="entry name" value="HIS_KIN"/>
    <property type="match status" value="1"/>
</dbReference>
<dbReference type="PROSITE" id="PS50885">
    <property type="entry name" value="HAMP"/>
    <property type="match status" value="1"/>
</dbReference>
<keyword evidence="5" id="KW-0597">Phosphoprotein</keyword>
<feature type="domain" description="HAMP" evidence="16">
    <location>
        <begin position="193"/>
        <end position="246"/>
    </location>
</feature>
<dbReference type="Gene3D" id="1.10.287.130">
    <property type="match status" value="1"/>
</dbReference>
<comment type="caution">
    <text evidence="17">The sequence shown here is derived from an EMBL/GenBank/DDBJ whole genome shotgun (WGS) entry which is preliminary data.</text>
</comment>
<dbReference type="Gene3D" id="6.10.340.10">
    <property type="match status" value="1"/>
</dbReference>
<dbReference type="EMBL" id="CYZR01000003">
    <property type="protein sequence ID" value="CUN78219.1"/>
    <property type="molecule type" value="Genomic_DNA"/>
</dbReference>
<evidence type="ECO:0000256" key="9">
    <source>
        <dbReference type="ARBA" id="ARBA00022777"/>
    </source>
</evidence>
<dbReference type="PANTHER" id="PTHR45528:SF1">
    <property type="entry name" value="SENSOR HISTIDINE KINASE CPXA"/>
    <property type="match status" value="1"/>
</dbReference>
<evidence type="ECO:0000256" key="10">
    <source>
        <dbReference type="ARBA" id="ARBA00022840"/>
    </source>
</evidence>
<evidence type="ECO:0000259" key="16">
    <source>
        <dbReference type="PROSITE" id="PS50885"/>
    </source>
</evidence>
<dbReference type="InterPro" id="IPR003661">
    <property type="entry name" value="HisK_dim/P_dom"/>
</dbReference>
<dbReference type="CDD" id="cd06225">
    <property type="entry name" value="HAMP"/>
    <property type="match status" value="1"/>
</dbReference>
<keyword evidence="9 17" id="KW-0418">Kinase</keyword>
<evidence type="ECO:0000256" key="12">
    <source>
        <dbReference type="ARBA" id="ARBA00023012"/>
    </source>
</evidence>
<dbReference type="GO" id="GO:0004673">
    <property type="term" value="F:protein histidine kinase activity"/>
    <property type="evidence" value="ECO:0007669"/>
    <property type="project" value="UniProtKB-EC"/>
</dbReference>
<evidence type="ECO:0000256" key="1">
    <source>
        <dbReference type="ARBA" id="ARBA00000085"/>
    </source>
</evidence>
<sequence>MKIKVNRKLKSLLKWINNKRKSHRELSSSLAINNGILIALILIFLNLGVYWFVTIALNMDNIDVLNNAKITLQNELEEGRGLINSVENIGFGDDLYGLVFDSKGNSVYKTNENISIPSYLAKAAGRIRKTAMNGKHVLYMVVPVQQSGQKYYVFLIKDKTSDSYYIELLAVVMMLTTFLGVIIALIAGKIITKRSLRPMTIMRETAEKINGNNLKDRIIIKKPDDEIGKLAGTINNMMDRIEETFEMQNRFVGDASHELKTPIAVIKGYADMLDRWGKDDREVLEESITAIKKESDHMKVLIDRLLFLAKKDSGLMETNDEELELNILINEVIHSYDIINPNNILRKIEGNCRNIIIKADRDMIKQLLRIFIDNSVKYTDNEHGIVKISANVKNDYAEILIEDNGIGIPKKDIEKVFERFYRVDKGRSRELGGSGLGLSIAAIIINHYNGKVNLESDVGMGTKAYIKIPLYNKI</sequence>
<dbReference type="Pfam" id="PF02518">
    <property type="entry name" value="HATPase_c"/>
    <property type="match status" value="1"/>
</dbReference>
<dbReference type="InterPro" id="IPR036097">
    <property type="entry name" value="HisK_dim/P_sf"/>
</dbReference>
<evidence type="ECO:0000256" key="11">
    <source>
        <dbReference type="ARBA" id="ARBA00022989"/>
    </source>
</evidence>
<name>A0ABP2APN6_SARVE</name>
<comment type="subcellular location">
    <subcellularLocation>
        <location evidence="2">Cell membrane</location>
        <topology evidence="2">Multi-pass membrane protein</topology>
    </subcellularLocation>
</comment>
<dbReference type="PRINTS" id="PR00344">
    <property type="entry name" value="BCTRLSENSOR"/>
</dbReference>
<evidence type="ECO:0000256" key="2">
    <source>
        <dbReference type="ARBA" id="ARBA00004651"/>
    </source>
</evidence>
<dbReference type="SMART" id="SM00304">
    <property type="entry name" value="HAMP"/>
    <property type="match status" value="1"/>
</dbReference>
<evidence type="ECO:0000256" key="8">
    <source>
        <dbReference type="ARBA" id="ARBA00022741"/>
    </source>
</evidence>
<keyword evidence="11 14" id="KW-1133">Transmembrane helix</keyword>
<evidence type="ECO:0000256" key="7">
    <source>
        <dbReference type="ARBA" id="ARBA00022692"/>
    </source>
</evidence>
<dbReference type="Pfam" id="PF00672">
    <property type="entry name" value="HAMP"/>
    <property type="match status" value="1"/>
</dbReference>
<keyword evidence="12" id="KW-0902">Two-component regulatory system</keyword>
<dbReference type="SMART" id="SM00387">
    <property type="entry name" value="HATPase_c"/>
    <property type="match status" value="1"/>
</dbReference>
<evidence type="ECO:0000256" key="3">
    <source>
        <dbReference type="ARBA" id="ARBA00012438"/>
    </source>
</evidence>
<dbReference type="PANTHER" id="PTHR45528">
    <property type="entry name" value="SENSOR HISTIDINE KINASE CPXA"/>
    <property type="match status" value="1"/>
</dbReference>
<evidence type="ECO:0000313" key="18">
    <source>
        <dbReference type="Proteomes" id="UP000095488"/>
    </source>
</evidence>
<dbReference type="SUPFAM" id="SSF47384">
    <property type="entry name" value="Homodimeric domain of signal transducing histidine kinase"/>
    <property type="match status" value="1"/>
</dbReference>
<dbReference type="EC" id="2.7.13.3" evidence="3"/>
<dbReference type="SUPFAM" id="SSF158472">
    <property type="entry name" value="HAMP domain-like"/>
    <property type="match status" value="1"/>
</dbReference>
<keyword evidence="8" id="KW-0547">Nucleotide-binding</keyword>
<organism evidence="17 18">
    <name type="scientific">Sarcina ventriculi</name>
    <name type="common">Clostridium ventriculi</name>
    <dbReference type="NCBI Taxonomy" id="1267"/>
    <lineage>
        <taxon>Bacteria</taxon>
        <taxon>Bacillati</taxon>
        <taxon>Bacillota</taxon>
        <taxon>Clostridia</taxon>
        <taxon>Eubacteriales</taxon>
        <taxon>Clostridiaceae</taxon>
        <taxon>Sarcina</taxon>
    </lineage>
</organism>
<dbReference type="SUPFAM" id="SSF55874">
    <property type="entry name" value="ATPase domain of HSP90 chaperone/DNA topoisomerase II/histidine kinase"/>
    <property type="match status" value="1"/>
</dbReference>
<dbReference type="Pfam" id="PF00512">
    <property type="entry name" value="HisKA"/>
    <property type="match status" value="1"/>
</dbReference>
<dbReference type="InterPro" id="IPR003594">
    <property type="entry name" value="HATPase_dom"/>
</dbReference>
<evidence type="ECO:0000259" key="15">
    <source>
        <dbReference type="PROSITE" id="PS50109"/>
    </source>
</evidence>
<keyword evidence="4" id="KW-1003">Cell membrane</keyword>
<keyword evidence="18" id="KW-1185">Reference proteome</keyword>
<evidence type="ECO:0000256" key="5">
    <source>
        <dbReference type="ARBA" id="ARBA00022553"/>
    </source>
</evidence>
<keyword evidence="13 14" id="KW-0472">Membrane</keyword>
<reference evidence="17 18" key="1">
    <citation type="submission" date="2015-09" db="EMBL/GenBank/DDBJ databases">
        <authorList>
            <consortium name="Pathogen Informatics"/>
            <person name="Wu L."/>
            <person name="Ma J."/>
        </authorList>
    </citation>
    <scope>NUCLEOTIDE SEQUENCE [LARGE SCALE GENOMIC DNA]</scope>
    <source>
        <strain evidence="17 18">2789STDY5834858</strain>
    </source>
</reference>
<dbReference type="RefSeq" id="WP_055258400.1">
    <property type="nucleotide sequence ID" value="NZ_BCMV01000066.1"/>
</dbReference>
<gene>
    <name evidence="17" type="primary">arlS</name>
    <name evidence="17" type="ORF">ERS852473_01081</name>
</gene>
<dbReference type="InterPro" id="IPR003660">
    <property type="entry name" value="HAMP_dom"/>
</dbReference>
<accession>A0ABP2APN6</accession>
<dbReference type="Proteomes" id="UP000095488">
    <property type="component" value="Unassembled WGS sequence"/>
</dbReference>
<evidence type="ECO:0000313" key="17">
    <source>
        <dbReference type="EMBL" id="CUN78219.1"/>
    </source>
</evidence>
<comment type="catalytic activity">
    <reaction evidence="1">
        <text>ATP + protein L-histidine = ADP + protein N-phospho-L-histidine.</text>
        <dbReference type="EC" id="2.7.13.3"/>
    </reaction>
</comment>
<dbReference type="InterPro" id="IPR004358">
    <property type="entry name" value="Sig_transdc_His_kin-like_C"/>
</dbReference>
<keyword evidence="7 14" id="KW-0812">Transmembrane</keyword>
<dbReference type="InterPro" id="IPR036890">
    <property type="entry name" value="HATPase_C_sf"/>
</dbReference>
<feature type="domain" description="Histidine kinase" evidence="15">
    <location>
        <begin position="254"/>
        <end position="472"/>
    </location>
</feature>
<dbReference type="InterPro" id="IPR005467">
    <property type="entry name" value="His_kinase_dom"/>
</dbReference>
<feature type="transmembrane region" description="Helical" evidence="14">
    <location>
        <begin position="30"/>
        <end position="53"/>
    </location>
</feature>
<protein>
    <recommendedName>
        <fullName evidence="3">histidine kinase</fullName>
        <ecNumber evidence="3">2.7.13.3</ecNumber>
    </recommendedName>
</protein>
<keyword evidence="10" id="KW-0067">ATP-binding</keyword>
<evidence type="ECO:0000256" key="4">
    <source>
        <dbReference type="ARBA" id="ARBA00022475"/>
    </source>
</evidence>
<evidence type="ECO:0000256" key="6">
    <source>
        <dbReference type="ARBA" id="ARBA00022679"/>
    </source>
</evidence>
<feature type="transmembrane region" description="Helical" evidence="14">
    <location>
        <begin position="164"/>
        <end position="187"/>
    </location>
</feature>
<dbReference type="Gene3D" id="3.30.565.10">
    <property type="entry name" value="Histidine kinase-like ATPase, C-terminal domain"/>
    <property type="match status" value="1"/>
</dbReference>
<evidence type="ECO:0000256" key="13">
    <source>
        <dbReference type="ARBA" id="ARBA00023136"/>
    </source>
</evidence>
<evidence type="ECO:0000256" key="14">
    <source>
        <dbReference type="SAM" id="Phobius"/>
    </source>
</evidence>
<dbReference type="InterPro" id="IPR050398">
    <property type="entry name" value="HssS/ArlS-like"/>
</dbReference>